<dbReference type="RefSeq" id="YP_009276622.1">
    <property type="nucleotide sequence ID" value="NC_030942.1"/>
</dbReference>
<sequence>MTRIVNRVPTLRKPSRLHHDIRACGGLRGFLAAMVQKYGTLTPGVLEYGYGDRERWHIPDDPFDATSWLTSIHGEETHQ</sequence>
<dbReference type="KEGG" id="vg:28802935"/>
<dbReference type="OrthoDB" id="26910at10239"/>
<name>A0A166Y131_9CAUD</name>
<organism evidence="1 2">
    <name type="scientific">Gordonia phage BritBrat</name>
    <dbReference type="NCBI Taxonomy" id="1838064"/>
    <lineage>
        <taxon>Viruses</taxon>
        <taxon>Duplodnaviria</taxon>
        <taxon>Heunggongvirae</taxon>
        <taxon>Uroviricota</taxon>
        <taxon>Caudoviricetes</taxon>
        <taxon>Britbratvirus</taxon>
        <taxon>Britbratvirus britbrat</taxon>
    </lineage>
</organism>
<reference evidence="2" key="1">
    <citation type="submission" date="2016-03" db="EMBL/GenBank/DDBJ databases">
        <authorList>
            <person name="Ploux O."/>
        </authorList>
    </citation>
    <scope>NUCLEOTIDE SEQUENCE [LARGE SCALE GENOMIC DNA]</scope>
</reference>
<dbReference type="GeneID" id="28802935"/>
<evidence type="ECO:0000313" key="1">
    <source>
        <dbReference type="EMBL" id="ANA85298.1"/>
    </source>
</evidence>
<dbReference type="EMBL" id="KU998233">
    <property type="protein sequence ID" value="ANA85298.1"/>
    <property type="molecule type" value="Genomic_DNA"/>
</dbReference>
<dbReference type="Proteomes" id="UP000202279">
    <property type="component" value="Segment"/>
</dbReference>
<keyword evidence="2" id="KW-1185">Reference proteome</keyword>
<protein>
    <submittedName>
        <fullName evidence="1">Uncharacterized protein</fullName>
    </submittedName>
</protein>
<accession>A0A166Y131</accession>
<proteinExistence type="predicted"/>
<evidence type="ECO:0000313" key="2">
    <source>
        <dbReference type="Proteomes" id="UP000202279"/>
    </source>
</evidence>
<gene>
    <name evidence="1" type="primary">95</name>
    <name evidence="1" type="ORF">PBI_BRITBRAT_95</name>
</gene>